<keyword evidence="4 10" id="KW-0698">rRNA processing</keyword>
<evidence type="ECO:0000256" key="9">
    <source>
        <dbReference type="ARBA" id="ARBA00047944"/>
    </source>
</evidence>
<dbReference type="PANTHER" id="PTHR30027:SF3">
    <property type="entry name" value="16S RRNA (URACIL(1498)-N(3))-METHYLTRANSFERASE"/>
    <property type="match status" value="1"/>
</dbReference>
<gene>
    <name evidence="12" type="ORF">H5P28_16205</name>
</gene>
<dbReference type="CDD" id="cd18084">
    <property type="entry name" value="RsmE-like"/>
    <property type="match status" value="1"/>
</dbReference>
<dbReference type="EC" id="2.1.1.193" evidence="10"/>
<evidence type="ECO:0000313" key="13">
    <source>
        <dbReference type="Proteomes" id="UP000546464"/>
    </source>
</evidence>
<dbReference type="GO" id="GO:0005737">
    <property type="term" value="C:cytoplasm"/>
    <property type="evidence" value="ECO:0007669"/>
    <property type="project" value="UniProtKB-SubCell"/>
</dbReference>
<keyword evidence="5 10" id="KW-0489">Methyltransferase</keyword>
<keyword evidence="6 10" id="KW-0808">Transferase</keyword>
<dbReference type="InterPro" id="IPR029026">
    <property type="entry name" value="tRNA_m1G_MTases_N"/>
</dbReference>
<dbReference type="Gene3D" id="3.40.1280.10">
    <property type="match status" value="1"/>
</dbReference>
<dbReference type="PIRSF" id="PIRSF015601">
    <property type="entry name" value="MTase_slr0722"/>
    <property type="match status" value="1"/>
</dbReference>
<protein>
    <recommendedName>
        <fullName evidence="10">Ribosomal RNA small subunit methyltransferase E</fullName>
        <ecNumber evidence="10">2.1.1.193</ecNumber>
    </recommendedName>
</protein>
<comment type="catalytic activity">
    <reaction evidence="9 10">
        <text>uridine(1498) in 16S rRNA + S-adenosyl-L-methionine = N(3)-methyluridine(1498) in 16S rRNA + S-adenosyl-L-homocysteine + H(+)</text>
        <dbReference type="Rhea" id="RHEA:42920"/>
        <dbReference type="Rhea" id="RHEA-COMP:10283"/>
        <dbReference type="Rhea" id="RHEA-COMP:10284"/>
        <dbReference type="ChEBI" id="CHEBI:15378"/>
        <dbReference type="ChEBI" id="CHEBI:57856"/>
        <dbReference type="ChEBI" id="CHEBI:59789"/>
        <dbReference type="ChEBI" id="CHEBI:65315"/>
        <dbReference type="ChEBI" id="CHEBI:74502"/>
        <dbReference type="EC" id="2.1.1.193"/>
    </reaction>
</comment>
<evidence type="ECO:0000256" key="3">
    <source>
        <dbReference type="ARBA" id="ARBA00022490"/>
    </source>
</evidence>
<organism evidence="12 13">
    <name type="scientific">Ruficoccus amylovorans</name>
    <dbReference type="NCBI Taxonomy" id="1804625"/>
    <lineage>
        <taxon>Bacteria</taxon>
        <taxon>Pseudomonadati</taxon>
        <taxon>Verrucomicrobiota</taxon>
        <taxon>Opitutia</taxon>
        <taxon>Puniceicoccales</taxon>
        <taxon>Cerasicoccaceae</taxon>
        <taxon>Ruficoccus</taxon>
    </lineage>
</organism>
<evidence type="ECO:0000313" key="12">
    <source>
        <dbReference type="EMBL" id="MBC2595810.1"/>
    </source>
</evidence>
<evidence type="ECO:0000256" key="7">
    <source>
        <dbReference type="ARBA" id="ARBA00022691"/>
    </source>
</evidence>
<evidence type="ECO:0000256" key="5">
    <source>
        <dbReference type="ARBA" id="ARBA00022603"/>
    </source>
</evidence>
<comment type="subcellular location">
    <subcellularLocation>
        <location evidence="1 10">Cytoplasm</location>
    </subcellularLocation>
</comment>
<dbReference type="SUPFAM" id="SSF75217">
    <property type="entry name" value="alpha/beta knot"/>
    <property type="match status" value="1"/>
</dbReference>
<accession>A0A842HI17</accession>
<keyword evidence="7 10" id="KW-0949">S-adenosyl-L-methionine</keyword>
<comment type="caution">
    <text evidence="12">The sequence shown here is derived from an EMBL/GenBank/DDBJ whole genome shotgun (WGS) entry which is preliminary data.</text>
</comment>
<dbReference type="AlphaFoldDB" id="A0A842HI17"/>
<dbReference type="Pfam" id="PF04452">
    <property type="entry name" value="Methyltrans_RNA"/>
    <property type="match status" value="1"/>
</dbReference>
<evidence type="ECO:0000256" key="1">
    <source>
        <dbReference type="ARBA" id="ARBA00004496"/>
    </source>
</evidence>
<evidence type="ECO:0000256" key="8">
    <source>
        <dbReference type="ARBA" id="ARBA00025699"/>
    </source>
</evidence>
<evidence type="ECO:0000256" key="10">
    <source>
        <dbReference type="PIRNR" id="PIRNR015601"/>
    </source>
</evidence>
<evidence type="ECO:0000259" key="11">
    <source>
        <dbReference type="Pfam" id="PF04452"/>
    </source>
</evidence>
<dbReference type="PANTHER" id="PTHR30027">
    <property type="entry name" value="RIBOSOMAL RNA SMALL SUBUNIT METHYLTRANSFERASE E"/>
    <property type="match status" value="1"/>
</dbReference>
<reference evidence="12 13" key="1">
    <citation type="submission" date="2020-07" db="EMBL/GenBank/DDBJ databases">
        <authorList>
            <person name="Feng X."/>
        </authorList>
    </citation>
    <scope>NUCLEOTIDE SEQUENCE [LARGE SCALE GENOMIC DNA]</scope>
    <source>
        <strain evidence="12 13">JCM31066</strain>
    </source>
</reference>
<evidence type="ECO:0000256" key="2">
    <source>
        <dbReference type="ARBA" id="ARBA00005528"/>
    </source>
</evidence>
<sequence length="256" mass="27823">MNLILLHSCEESARLPGGDPRTRHVRDVLRMGAGDRFYVGLPNGPRGRATILADEGAKGLWLNVEWEPSAPVAQPLELVVGLPRPQTARRVLHDAASLGVRAIHFFQAEKGERSYAESRLWHSDEWQQRLQEGAAQAFSTVIPEVTHADSLEQCVGQLEASGRMRYALDIYEASSPLAAISPAELRAPGQGRLTLALAIGAERGWSEAERSLLRAADFELVHLGERVLRTEAAVIAGATLALAALGALDQPYLVED</sequence>
<evidence type="ECO:0000256" key="4">
    <source>
        <dbReference type="ARBA" id="ARBA00022552"/>
    </source>
</evidence>
<comment type="function">
    <text evidence="8 10">Specifically methylates the N3 position of the uracil ring of uridine 1498 (m3U1498) in 16S rRNA. Acts on the fully assembled 30S ribosomal subunit.</text>
</comment>
<dbReference type="NCBIfam" id="TIGR00046">
    <property type="entry name" value="RsmE family RNA methyltransferase"/>
    <property type="match status" value="1"/>
</dbReference>
<dbReference type="GO" id="GO:0070042">
    <property type="term" value="F:rRNA (uridine-N3-)-methyltransferase activity"/>
    <property type="evidence" value="ECO:0007669"/>
    <property type="project" value="TreeGrafter"/>
</dbReference>
<dbReference type="EMBL" id="JACHVB010000052">
    <property type="protein sequence ID" value="MBC2595810.1"/>
    <property type="molecule type" value="Genomic_DNA"/>
</dbReference>
<proteinExistence type="inferred from homology"/>
<comment type="similarity">
    <text evidence="2 10">Belongs to the RNA methyltransferase RsmE family.</text>
</comment>
<name>A0A842HI17_9BACT</name>
<dbReference type="Proteomes" id="UP000546464">
    <property type="component" value="Unassembled WGS sequence"/>
</dbReference>
<dbReference type="RefSeq" id="WP_185676741.1">
    <property type="nucleotide sequence ID" value="NZ_JACHVB010000052.1"/>
</dbReference>
<keyword evidence="13" id="KW-1185">Reference proteome</keyword>
<dbReference type="InterPro" id="IPR029028">
    <property type="entry name" value="Alpha/beta_knot_MTases"/>
</dbReference>
<dbReference type="InterPro" id="IPR006700">
    <property type="entry name" value="RsmE"/>
</dbReference>
<dbReference type="GO" id="GO:0070475">
    <property type="term" value="P:rRNA base methylation"/>
    <property type="evidence" value="ECO:0007669"/>
    <property type="project" value="TreeGrafter"/>
</dbReference>
<keyword evidence="3 10" id="KW-0963">Cytoplasm</keyword>
<feature type="domain" description="Ribosomal RNA small subunit methyltransferase E methyltransferase" evidence="11">
    <location>
        <begin position="74"/>
        <end position="238"/>
    </location>
</feature>
<dbReference type="InterPro" id="IPR046886">
    <property type="entry name" value="RsmE_MTase_dom"/>
</dbReference>
<evidence type="ECO:0000256" key="6">
    <source>
        <dbReference type="ARBA" id="ARBA00022679"/>
    </source>
</evidence>